<accession>A0A811RCY6</accession>
<dbReference type="Pfam" id="PF00536">
    <property type="entry name" value="SAM_1"/>
    <property type="match status" value="1"/>
</dbReference>
<dbReference type="PANTHER" id="PTHR10627:SF63">
    <property type="entry name" value="SAM DOMAIN FAMILY PROTEIN"/>
    <property type="match status" value="1"/>
</dbReference>
<dbReference type="EMBL" id="CAJGYO010000014">
    <property type="protein sequence ID" value="CAD6267854.1"/>
    <property type="molecule type" value="Genomic_DNA"/>
</dbReference>
<dbReference type="InterPro" id="IPR013761">
    <property type="entry name" value="SAM/pointed_sf"/>
</dbReference>
<feature type="compositionally biased region" description="Acidic residues" evidence="2">
    <location>
        <begin position="116"/>
        <end position="133"/>
    </location>
</feature>
<organism evidence="4 5">
    <name type="scientific">Miscanthus lutarioriparius</name>
    <dbReference type="NCBI Taxonomy" id="422564"/>
    <lineage>
        <taxon>Eukaryota</taxon>
        <taxon>Viridiplantae</taxon>
        <taxon>Streptophyta</taxon>
        <taxon>Embryophyta</taxon>
        <taxon>Tracheophyta</taxon>
        <taxon>Spermatophyta</taxon>
        <taxon>Magnoliopsida</taxon>
        <taxon>Liliopsida</taxon>
        <taxon>Poales</taxon>
        <taxon>Poaceae</taxon>
        <taxon>PACMAD clade</taxon>
        <taxon>Panicoideae</taxon>
        <taxon>Andropogonodae</taxon>
        <taxon>Andropogoneae</taxon>
        <taxon>Saccharinae</taxon>
        <taxon>Miscanthus</taxon>
    </lineage>
</organism>
<proteinExistence type="predicted"/>
<protein>
    <recommendedName>
        <fullName evidence="3">SAM domain-containing protein</fullName>
    </recommendedName>
</protein>
<gene>
    <name evidence="4" type="ORF">NCGR_LOCUS51159</name>
</gene>
<feature type="region of interest" description="Disordered" evidence="2">
    <location>
        <begin position="1"/>
        <end position="81"/>
    </location>
</feature>
<evidence type="ECO:0000313" key="5">
    <source>
        <dbReference type="Proteomes" id="UP000604825"/>
    </source>
</evidence>
<dbReference type="OrthoDB" id="539213at2759"/>
<evidence type="ECO:0000313" key="4">
    <source>
        <dbReference type="EMBL" id="CAD6267854.1"/>
    </source>
</evidence>
<dbReference type="PANTHER" id="PTHR10627">
    <property type="entry name" value="SCP160"/>
    <property type="match status" value="1"/>
</dbReference>
<evidence type="ECO:0000256" key="1">
    <source>
        <dbReference type="ARBA" id="ARBA00022737"/>
    </source>
</evidence>
<dbReference type="SUPFAM" id="SSF47769">
    <property type="entry name" value="SAM/Pointed domain"/>
    <property type="match status" value="1"/>
</dbReference>
<dbReference type="AlphaFoldDB" id="A0A811RCY6"/>
<reference evidence="4" key="1">
    <citation type="submission" date="2020-10" db="EMBL/GenBank/DDBJ databases">
        <authorList>
            <person name="Han B."/>
            <person name="Lu T."/>
            <person name="Zhao Q."/>
            <person name="Huang X."/>
            <person name="Zhao Y."/>
        </authorList>
    </citation>
    <scope>NUCLEOTIDE SEQUENCE</scope>
</reference>
<sequence>MGDSGGPHHHRPSPPPLSDAGKRRRLPNVRLAGSVPLPSHLPHPRRVPIVPATRSRKPLHLQHNSNHHDHPSAEPPQTLLKPFADSSDEVVLAAAFPRKARRAPKSTAAEANGGAEDSETGTEMEEQEEAGEEVVDVPSWLWGMGMGRYAAAFEAHEVDAEVLPWLTMDDLRDMGIGAVGARRKLFCAIQRLTSQPPPRR</sequence>
<evidence type="ECO:0000256" key="2">
    <source>
        <dbReference type="SAM" id="MobiDB-lite"/>
    </source>
</evidence>
<feature type="domain" description="SAM" evidence="3">
    <location>
        <begin position="136"/>
        <end position="195"/>
    </location>
</feature>
<dbReference type="Proteomes" id="UP000604825">
    <property type="component" value="Unassembled WGS sequence"/>
</dbReference>
<dbReference type="InterPro" id="IPR001660">
    <property type="entry name" value="SAM"/>
</dbReference>
<keyword evidence="5" id="KW-1185">Reference proteome</keyword>
<evidence type="ECO:0000259" key="3">
    <source>
        <dbReference type="PROSITE" id="PS50105"/>
    </source>
</evidence>
<dbReference type="SMART" id="SM00454">
    <property type="entry name" value="SAM"/>
    <property type="match status" value="1"/>
</dbReference>
<dbReference type="Gene3D" id="1.10.150.50">
    <property type="entry name" value="Transcription Factor, Ets-1"/>
    <property type="match status" value="1"/>
</dbReference>
<dbReference type="PROSITE" id="PS50105">
    <property type="entry name" value="SAM_DOMAIN"/>
    <property type="match status" value="1"/>
</dbReference>
<dbReference type="CDD" id="cd09487">
    <property type="entry name" value="SAM_superfamily"/>
    <property type="match status" value="1"/>
</dbReference>
<comment type="caution">
    <text evidence="4">The sequence shown here is derived from an EMBL/GenBank/DDBJ whole genome shotgun (WGS) entry which is preliminary data.</text>
</comment>
<name>A0A811RCY6_9POAL</name>
<feature type="region of interest" description="Disordered" evidence="2">
    <location>
        <begin position="99"/>
        <end position="133"/>
    </location>
</feature>
<keyword evidence="1" id="KW-0677">Repeat</keyword>